<reference evidence="1" key="2">
    <citation type="journal article" date="2022" name="Res Sq">
        <title>Comparative Genomics Reveals Insights into the Divergent Evolution of Astigmatic Mites and Household Pest Adaptations.</title>
        <authorList>
            <person name="Xiong Q."/>
            <person name="Wan A.T.-Y."/>
            <person name="Liu X.-Y."/>
            <person name="Fung C.S.-H."/>
            <person name="Xiao X."/>
            <person name="Malainual N."/>
            <person name="Hou J."/>
            <person name="Wang L."/>
            <person name="Wang M."/>
            <person name="Yang K."/>
            <person name="Cui Y."/>
            <person name="Leung E."/>
            <person name="Nong W."/>
            <person name="Shin S.-K."/>
            <person name="Au S."/>
            <person name="Jeong K.Y."/>
            <person name="Chew F.T."/>
            <person name="Hui J."/>
            <person name="Leung T.F."/>
            <person name="Tungtrongchitr A."/>
            <person name="Zhong N."/>
            <person name="Liu Z."/>
            <person name="Tsui S."/>
        </authorList>
    </citation>
    <scope>NUCLEOTIDE SEQUENCE</scope>
    <source>
        <strain evidence="1">Derf</strain>
        <tissue evidence="1">Whole organism</tissue>
    </source>
</reference>
<keyword evidence="2" id="KW-1185">Reference proteome</keyword>
<accession>A0A922L0I8</accession>
<dbReference type="Proteomes" id="UP000790347">
    <property type="component" value="Unassembled WGS sequence"/>
</dbReference>
<sequence length="160" mass="17813">MIPTPLSNMKEALATYPRTNSKIISPADELILHTESFILSHQHSISLLKSEINLYKQQISDLKSINDDKFHKIVEKIESSQTSQSSVTYSSVAQNSSVRNPIPNYKTILVKPKNSLLSPPQVKEAICNSISTYDLNAIKSLSINLTWLSNSPTNQVKTNS</sequence>
<comment type="caution">
    <text evidence="1">The sequence shown here is derived from an EMBL/GenBank/DDBJ whole genome shotgun (WGS) entry which is preliminary data.</text>
</comment>
<evidence type="ECO:0000313" key="2">
    <source>
        <dbReference type="Proteomes" id="UP000790347"/>
    </source>
</evidence>
<reference evidence="1" key="1">
    <citation type="submission" date="2013-05" db="EMBL/GenBank/DDBJ databases">
        <authorList>
            <person name="Yim A.K.Y."/>
            <person name="Chan T.F."/>
            <person name="Ji K.M."/>
            <person name="Liu X.Y."/>
            <person name="Zhou J.W."/>
            <person name="Li R.Q."/>
            <person name="Yang K.Y."/>
            <person name="Li J."/>
            <person name="Li M."/>
            <person name="Law P.T.W."/>
            <person name="Wu Y.L."/>
            <person name="Cai Z.L."/>
            <person name="Qin H."/>
            <person name="Bao Y."/>
            <person name="Leung R.K.K."/>
            <person name="Ng P.K.S."/>
            <person name="Zou J."/>
            <person name="Zhong X.J."/>
            <person name="Ran P.X."/>
            <person name="Zhong N.S."/>
            <person name="Liu Z.G."/>
            <person name="Tsui S.K.W."/>
        </authorList>
    </citation>
    <scope>NUCLEOTIDE SEQUENCE</scope>
    <source>
        <strain evidence="1">Derf</strain>
        <tissue evidence="1">Whole organism</tissue>
    </source>
</reference>
<proteinExistence type="predicted"/>
<organism evidence="1 2">
    <name type="scientific">Dermatophagoides farinae</name>
    <name type="common">American house dust mite</name>
    <dbReference type="NCBI Taxonomy" id="6954"/>
    <lineage>
        <taxon>Eukaryota</taxon>
        <taxon>Metazoa</taxon>
        <taxon>Ecdysozoa</taxon>
        <taxon>Arthropoda</taxon>
        <taxon>Chelicerata</taxon>
        <taxon>Arachnida</taxon>
        <taxon>Acari</taxon>
        <taxon>Acariformes</taxon>
        <taxon>Sarcoptiformes</taxon>
        <taxon>Astigmata</taxon>
        <taxon>Psoroptidia</taxon>
        <taxon>Analgoidea</taxon>
        <taxon>Pyroglyphidae</taxon>
        <taxon>Dermatophagoidinae</taxon>
        <taxon>Dermatophagoides</taxon>
    </lineage>
</organism>
<protein>
    <submittedName>
        <fullName evidence="1">Uncharacterized protein</fullName>
    </submittedName>
</protein>
<dbReference type="EMBL" id="ASGP02000004">
    <property type="protein sequence ID" value="KAH9510654.1"/>
    <property type="molecule type" value="Genomic_DNA"/>
</dbReference>
<dbReference type="AlphaFoldDB" id="A0A922L0I8"/>
<evidence type="ECO:0000313" key="1">
    <source>
        <dbReference type="EMBL" id="KAH9510654.1"/>
    </source>
</evidence>
<name>A0A922L0I8_DERFA</name>
<gene>
    <name evidence="1" type="ORF">DERF_009166</name>
</gene>